<dbReference type="GO" id="GO:0071949">
    <property type="term" value="F:FAD binding"/>
    <property type="evidence" value="ECO:0007669"/>
    <property type="project" value="InterPro"/>
</dbReference>
<name>A0A3A8HMJ5_9BACT</name>
<keyword evidence="1" id="KW-0560">Oxidoreductase</keyword>
<dbReference type="PANTHER" id="PTHR13789:SF309">
    <property type="entry name" value="PUTATIVE (AFU_ORTHOLOGUE AFUA_6G14510)-RELATED"/>
    <property type="match status" value="1"/>
</dbReference>
<dbReference type="PRINTS" id="PR00420">
    <property type="entry name" value="RNGMNOXGNASE"/>
</dbReference>
<dbReference type="Pfam" id="PF01494">
    <property type="entry name" value="FAD_binding_3"/>
    <property type="match status" value="1"/>
</dbReference>
<dbReference type="SUPFAM" id="SSF51905">
    <property type="entry name" value="FAD/NAD(P)-binding domain"/>
    <property type="match status" value="1"/>
</dbReference>
<evidence type="ECO:0000256" key="2">
    <source>
        <dbReference type="ARBA" id="ARBA00023033"/>
    </source>
</evidence>
<dbReference type="InterPro" id="IPR050493">
    <property type="entry name" value="FAD-dep_Monooxygenase_BioMet"/>
</dbReference>
<proteinExistence type="predicted"/>
<dbReference type="Gene3D" id="3.50.50.60">
    <property type="entry name" value="FAD/NAD(P)-binding domain"/>
    <property type="match status" value="1"/>
</dbReference>
<dbReference type="OrthoDB" id="5499180at2"/>
<comment type="caution">
    <text evidence="4">The sequence shown here is derived from an EMBL/GenBank/DDBJ whole genome shotgun (WGS) entry which is preliminary data.</text>
</comment>
<protein>
    <submittedName>
        <fullName evidence="4">FAD-dependent monooxygenase</fullName>
    </submittedName>
</protein>
<evidence type="ECO:0000259" key="3">
    <source>
        <dbReference type="Pfam" id="PF01494"/>
    </source>
</evidence>
<dbReference type="InterPro" id="IPR036188">
    <property type="entry name" value="FAD/NAD-bd_sf"/>
</dbReference>
<dbReference type="EMBL" id="JABFJV010000076">
    <property type="protein sequence ID" value="NOK34591.1"/>
    <property type="molecule type" value="Genomic_DNA"/>
</dbReference>
<feature type="domain" description="FAD-binding" evidence="3">
    <location>
        <begin position="9"/>
        <end position="349"/>
    </location>
</feature>
<organism evidence="4 5">
    <name type="scientific">Corallococcus exercitus</name>
    <dbReference type="NCBI Taxonomy" id="2316736"/>
    <lineage>
        <taxon>Bacteria</taxon>
        <taxon>Pseudomonadati</taxon>
        <taxon>Myxococcota</taxon>
        <taxon>Myxococcia</taxon>
        <taxon>Myxococcales</taxon>
        <taxon>Cystobacterineae</taxon>
        <taxon>Myxococcaceae</taxon>
        <taxon>Corallococcus</taxon>
    </lineage>
</organism>
<evidence type="ECO:0000313" key="4">
    <source>
        <dbReference type="EMBL" id="NOK34591.1"/>
    </source>
</evidence>
<dbReference type="PANTHER" id="PTHR13789">
    <property type="entry name" value="MONOOXYGENASE"/>
    <property type="match status" value="1"/>
</dbReference>
<gene>
    <name evidence="4" type="ORF">HMI49_15425</name>
</gene>
<evidence type="ECO:0000313" key="5">
    <source>
        <dbReference type="Proteomes" id="UP000563426"/>
    </source>
</evidence>
<dbReference type="InterPro" id="IPR002938">
    <property type="entry name" value="FAD-bd"/>
</dbReference>
<dbReference type="GO" id="GO:0004497">
    <property type="term" value="F:monooxygenase activity"/>
    <property type="evidence" value="ECO:0007669"/>
    <property type="project" value="UniProtKB-KW"/>
</dbReference>
<dbReference type="AlphaFoldDB" id="A0A3A8HMJ5"/>
<keyword evidence="5" id="KW-1185">Reference proteome</keyword>
<accession>A0A3A8HMJ5</accession>
<evidence type="ECO:0000256" key="1">
    <source>
        <dbReference type="ARBA" id="ARBA00023002"/>
    </source>
</evidence>
<keyword evidence="2 4" id="KW-0503">Monooxygenase</keyword>
<reference evidence="4 5" key="1">
    <citation type="submission" date="2020-05" db="EMBL/GenBank/DDBJ databases">
        <authorList>
            <person name="Whitworth D."/>
        </authorList>
    </citation>
    <scope>NUCLEOTIDE SEQUENCE [LARGE SCALE GENOMIC DNA]</scope>
    <source>
        <strain evidence="4 5">AB043B</strain>
    </source>
</reference>
<dbReference type="RefSeq" id="WP_120528532.1">
    <property type="nucleotide sequence ID" value="NZ_JABFJV010000076.1"/>
</dbReference>
<sequence length="398" mass="43098">MSQGSVRRVVIIGAGIGGPVLGLWLRRIGMEVVLCEARASTAPGEGAFLGVAPNGMNVLAGLGLDTVVAARGGACERFRFTNAQGRVLGHIERGEDLMRYGQALTMVRRGELHAVLCEAAERAGVVVRFGRQLVEVDCSRPERVVARFSDGGEVEGDLLVGCDGLRSRVRAQVMPDAPAPRFAGFIDCGGFARLEGVPLAPGINEMVFGRRAFFGAFLTPEGETWWFHNGPPSSEAQVGADPERVREHLLALHGEDPAWVRDVIRATPKVLGPWPIFEMAGLQRWSEGRVCLLGDAAHAMPPSAGQGASLAMEDAMVLAQCLRDVADPLQALRTYERLRRPRVADILQQARRGGNGKVPESAFSMWLRDLILPLALRFGGATQSRSYAYRNDWARKVA</sequence>
<dbReference type="Proteomes" id="UP000563426">
    <property type="component" value="Unassembled WGS sequence"/>
</dbReference>